<dbReference type="PANTHER" id="PTHR43464:SF19">
    <property type="entry name" value="UBIQUINONE BIOSYNTHESIS O-METHYLTRANSFERASE, MITOCHONDRIAL"/>
    <property type="match status" value="1"/>
</dbReference>
<feature type="domain" description="Methyltransferase type 11" evidence="4">
    <location>
        <begin position="44"/>
        <end position="144"/>
    </location>
</feature>
<dbReference type="Proteomes" id="UP001500466">
    <property type="component" value="Unassembled WGS sequence"/>
</dbReference>
<evidence type="ECO:0000259" key="4">
    <source>
        <dbReference type="Pfam" id="PF08241"/>
    </source>
</evidence>
<evidence type="ECO:0000256" key="1">
    <source>
        <dbReference type="ARBA" id="ARBA00022603"/>
    </source>
</evidence>
<evidence type="ECO:0000256" key="3">
    <source>
        <dbReference type="ARBA" id="ARBA00022691"/>
    </source>
</evidence>
<protein>
    <submittedName>
        <fullName evidence="5">Methyltransferase domain-containing protein</fullName>
    </submittedName>
</protein>
<dbReference type="CDD" id="cd02440">
    <property type="entry name" value="AdoMet_MTases"/>
    <property type="match status" value="1"/>
</dbReference>
<dbReference type="GO" id="GO:0008168">
    <property type="term" value="F:methyltransferase activity"/>
    <property type="evidence" value="ECO:0007669"/>
    <property type="project" value="UniProtKB-KW"/>
</dbReference>
<sequence length="259" mass="27219">MSTALHEATTWPMDLHTQVQREIASRQLAEHLVRLRERGPLKVLDVGCGPATPSLLLARAGHLVTAVSTDTLQLTALHDEMAADSDDVRARLRLVEGDGSEAGRHFPPGSFDLALCHGVLDGLAEPDGMLAALARILNPGGLLSVTASNGAAAPMRPGSAGEWTATRKALAARTVAANAEGNRTDSVEGLSTMLADLGAPVLAWYGVGVFSALRPDDPAPPRKGKAWQNLIAVEEEAGRTDPYRAIAGVLHVVGEKTVR</sequence>
<reference evidence="6" key="1">
    <citation type="journal article" date="2019" name="Int. J. Syst. Evol. Microbiol.">
        <title>The Global Catalogue of Microorganisms (GCM) 10K type strain sequencing project: providing services to taxonomists for standard genome sequencing and annotation.</title>
        <authorList>
            <consortium name="The Broad Institute Genomics Platform"/>
            <consortium name="The Broad Institute Genome Sequencing Center for Infectious Disease"/>
            <person name="Wu L."/>
            <person name="Ma J."/>
        </authorList>
    </citation>
    <scope>NUCLEOTIDE SEQUENCE [LARGE SCALE GENOMIC DNA]</scope>
    <source>
        <strain evidence="6">JCM 17986</strain>
    </source>
</reference>
<keyword evidence="1 5" id="KW-0489">Methyltransferase</keyword>
<dbReference type="PANTHER" id="PTHR43464">
    <property type="entry name" value="METHYLTRANSFERASE"/>
    <property type="match status" value="1"/>
</dbReference>
<dbReference type="Gene3D" id="3.40.50.150">
    <property type="entry name" value="Vaccinia Virus protein VP39"/>
    <property type="match status" value="1"/>
</dbReference>
<name>A0ABP9GW00_9ACTN</name>
<evidence type="ECO:0000313" key="6">
    <source>
        <dbReference type="Proteomes" id="UP001500466"/>
    </source>
</evidence>
<organism evidence="5 6">
    <name type="scientific">Yinghuangia aomiensis</name>
    <dbReference type="NCBI Taxonomy" id="676205"/>
    <lineage>
        <taxon>Bacteria</taxon>
        <taxon>Bacillati</taxon>
        <taxon>Actinomycetota</taxon>
        <taxon>Actinomycetes</taxon>
        <taxon>Kitasatosporales</taxon>
        <taxon>Streptomycetaceae</taxon>
        <taxon>Yinghuangia</taxon>
    </lineage>
</organism>
<keyword evidence="6" id="KW-1185">Reference proteome</keyword>
<dbReference type="InterPro" id="IPR029063">
    <property type="entry name" value="SAM-dependent_MTases_sf"/>
</dbReference>
<dbReference type="EMBL" id="BAABHS010000004">
    <property type="protein sequence ID" value="GAA4955012.1"/>
    <property type="molecule type" value="Genomic_DNA"/>
</dbReference>
<comment type="caution">
    <text evidence="5">The sequence shown here is derived from an EMBL/GenBank/DDBJ whole genome shotgun (WGS) entry which is preliminary data.</text>
</comment>
<gene>
    <name evidence="5" type="ORF">GCM10023205_16080</name>
</gene>
<evidence type="ECO:0000313" key="5">
    <source>
        <dbReference type="EMBL" id="GAA4955012.1"/>
    </source>
</evidence>
<dbReference type="InterPro" id="IPR013216">
    <property type="entry name" value="Methyltransf_11"/>
</dbReference>
<dbReference type="RefSeq" id="WP_345674601.1">
    <property type="nucleotide sequence ID" value="NZ_BAABHS010000004.1"/>
</dbReference>
<accession>A0ABP9GW00</accession>
<keyword evidence="2" id="KW-0808">Transferase</keyword>
<dbReference type="Pfam" id="PF08241">
    <property type="entry name" value="Methyltransf_11"/>
    <property type="match status" value="1"/>
</dbReference>
<dbReference type="SUPFAM" id="SSF53335">
    <property type="entry name" value="S-adenosyl-L-methionine-dependent methyltransferases"/>
    <property type="match status" value="1"/>
</dbReference>
<dbReference type="GO" id="GO:0032259">
    <property type="term" value="P:methylation"/>
    <property type="evidence" value="ECO:0007669"/>
    <property type="project" value="UniProtKB-KW"/>
</dbReference>
<keyword evidence="3" id="KW-0949">S-adenosyl-L-methionine</keyword>
<proteinExistence type="predicted"/>
<evidence type="ECO:0000256" key="2">
    <source>
        <dbReference type="ARBA" id="ARBA00022679"/>
    </source>
</evidence>